<name>T1IPZ9_STRMM</name>
<dbReference type="PhylomeDB" id="T1IPZ9"/>
<dbReference type="SUPFAM" id="SSF54928">
    <property type="entry name" value="RNA-binding domain, RBD"/>
    <property type="match status" value="1"/>
</dbReference>
<dbReference type="AlphaFoldDB" id="T1IPZ9"/>
<evidence type="ECO:0000313" key="5">
    <source>
        <dbReference type="Proteomes" id="UP000014500"/>
    </source>
</evidence>
<dbReference type="InterPro" id="IPR035979">
    <property type="entry name" value="RBD_domain_sf"/>
</dbReference>
<dbReference type="Proteomes" id="UP000014500">
    <property type="component" value="Unassembled WGS sequence"/>
</dbReference>
<dbReference type="InterPro" id="IPR050374">
    <property type="entry name" value="RRT5_SRSF_SR"/>
</dbReference>
<reference evidence="5" key="1">
    <citation type="submission" date="2011-05" db="EMBL/GenBank/DDBJ databases">
        <authorList>
            <person name="Richards S.R."/>
            <person name="Qu J."/>
            <person name="Jiang H."/>
            <person name="Jhangiani S.N."/>
            <person name="Agravi P."/>
            <person name="Goodspeed R."/>
            <person name="Gross S."/>
            <person name="Mandapat C."/>
            <person name="Jackson L."/>
            <person name="Mathew T."/>
            <person name="Pu L."/>
            <person name="Thornton R."/>
            <person name="Saada N."/>
            <person name="Wilczek-Boney K.B."/>
            <person name="Lee S."/>
            <person name="Kovar C."/>
            <person name="Wu Y."/>
            <person name="Scherer S.E."/>
            <person name="Worley K.C."/>
            <person name="Muzny D.M."/>
            <person name="Gibbs R."/>
        </authorList>
    </citation>
    <scope>NUCLEOTIDE SEQUENCE</scope>
    <source>
        <strain evidence="5">Brora</strain>
    </source>
</reference>
<evidence type="ECO:0000256" key="1">
    <source>
        <dbReference type="ARBA" id="ARBA00022884"/>
    </source>
</evidence>
<evidence type="ECO:0000259" key="3">
    <source>
        <dbReference type="Pfam" id="PF00076"/>
    </source>
</evidence>
<feature type="region of interest" description="Disordered" evidence="2">
    <location>
        <begin position="51"/>
        <end position="134"/>
    </location>
</feature>
<accession>T1IPZ9</accession>
<dbReference type="HOGENOM" id="CLU_1898847_0_0_1"/>
<dbReference type="PANTHER" id="PTHR23003">
    <property type="entry name" value="RNA RECOGNITION MOTIF RRM DOMAIN CONTAINING PROTEIN"/>
    <property type="match status" value="1"/>
</dbReference>
<dbReference type="STRING" id="126957.T1IPZ9"/>
<dbReference type="Pfam" id="PF00076">
    <property type="entry name" value="RRM_1"/>
    <property type="match status" value="1"/>
</dbReference>
<dbReference type="GO" id="GO:0003729">
    <property type="term" value="F:mRNA binding"/>
    <property type="evidence" value="ECO:0007669"/>
    <property type="project" value="TreeGrafter"/>
</dbReference>
<keyword evidence="1" id="KW-0694">RNA-binding</keyword>
<dbReference type="EMBL" id="JH431273">
    <property type="status" value="NOT_ANNOTATED_CDS"/>
    <property type="molecule type" value="Genomic_DNA"/>
</dbReference>
<dbReference type="Gene3D" id="3.30.70.330">
    <property type="match status" value="1"/>
</dbReference>
<reference evidence="4" key="2">
    <citation type="submission" date="2015-02" db="UniProtKB">
        <authorList>
            <consortium name="EnsemblMetazoa"/>
        </authorList>
    </citation>
    <scope>IDENTIFICATION</scope>
</reference>
<dbReference type="EnsemblMetazoa" id="SMAR003105-RA">
    <property type="protein sequence ID" value="SMAR003105-PA"/>
    <property type="gene ID" value="SMAR003105"/>
</dbReference>
<feature type="compositionally biased region" description="Basic and acidic residues" evidence="2">
    <location>
        <begin position="95"/>
        <end position="118"/>
    </location>
</feature>
<feature type="domain" description="RRM" evidence="3">
    <location>
        <begin position="3"/>
        <end position="46"/>
    </location>
</feature>
<evidence type="ECO:0000256" key="2">
    <source>
        <dbReference type="SAM" id="MobiDB-lite"/>
    </source>
</evidence>
<sequence length="134" mass="15343">MRQVGNVTYAQRPNRDIGIVDFATKGDMENAIKQLDNTELYGCRIRLIEEKTGRSHNGSDSKSRPRTTNYSRPQQSTFRLRSSLNSRSRNYSRPQSDKFEDTCEDKLLESFEDDKLLESDGDDKEIESIGEASV</sequence>
<dbReference type="InterPro" id="IPR012677">
    <property type="entry name" value="Nucleotide-bd_a/b_plait_sf"/>
</dbReference>
<protein>
    <recommendedName>
        <fullName evidence="3">RRM domain-containing protein</fullName>
    </recommendedName>
</protein>
<dbReference type="GO" id="GO:0005737">
    <property type="term" value="C:cytoplasm"/>
    <property type="evidence" value="ECO:0007669"/>
    <property type="project" value="TreeGrafter"/>
</dbReference>
<dbReference type="PANTHER" id="PTHR23003:SF51">
    <property type="entry name" value="SERINE-ARGININE PROTEIN 55"/>
    <property type="match status" value="1"/>
</dbReference>
<feature type="compositionally biased region" description="Low complexity" evidence="2">
    <location>
        <begin position="79"/>
        <end position="93"/>
    </location>
</feature>
<feature type="compositionally biased region" description="Basic and acidic residues" evidence="2">
    <location>
        <begin position="51"/>
        <end position="63"/>
    </location>
</feature>
<keyword evidence="5" id="KW-1185">Reference proteome</keyword>
<organism evidence="4 5">
    <name type="scientific">Strigamia maritima</name>
    <name type="common">European centipede</name>
    <name type="synonym">Geophilus maritimus</name>
    <dbReference type="NCBI Taxonomy" id="126957"/>
    <lineage>
        <taxon>Eukaryota</taxon>
        <taxon>Metazoa</taxon>
        <taxon>Ecdysozoa</taxon>
        <taxon>Arthropoda</taxon>
        <taxon>Myriapoda</taxon>
        <taxon>Chilopoda</taxon>
        <taxon>Pleurostigmophora</taxon>
        <taxon>Geophilomorpha</taxon>
        <taxon>Linotaeniidae</taxon>
        <taxon>Strigamia</taxon>
    </lineage>
</organism>
<dbReference type="InterPro" id="IPR000504">
    <property type="entry name" value="RRM_dom"/>
</dbReference>
<dbReference type="GO" id="GO:0005634">
    <property type="term" value="C:nucleus"/>
    <property type="evidence" value="ECO:0007669"/>
    <property type="project" value="TreeGrafter"/>
</dbReference>
<feature type="compositionally biased region" description="Polar residues" evidence="2">
    <location>
        <begin position="64"/>
        <end position="78"/>
    </location>
</feature>
<evidence type="ECO:0000313" key="4">
    <source>
        <dbReference type="EnsemblMetazoa" id="SMAR003105-PA"/>
    </source>
</evidence>
<proteinExistence type="predicted"/>